<feature type="transmembrane region" description="Helical" evidence="8">
    <location>
        <begin position="233"/>
        <end position="259"/>
    </location>
</feature>
<keyword evidence="6" id="KW-0675">Receptor</keyword>
<dbReference type="SUPFAM" id="SSF81321">
    <property type="entry name" value="Family A G protein-coupled receptor-like"/>
    <property type="match status" value="1"/>
</dbReference>
<keyword evidence="5 8" id="KW-0472">Membrane</keyword>
<evidence type="ECO:0000256" key="4">
    <source>
        <dbReference type="ARBA" id="ARBA00023040"/>
    </source>
</evidence>
<dbReference type="PROSITE" id="PS50262">
    <property type="entry name" value="G_PROTEIN_RECEP_F1_2"/>
    <property type="match status" value="1"/>
</dbReference>
<feature type="domain" description="G-protein coupled receptors family 1 profile" evidence="9">
    <location>
        <begin position="251"/>
        <end position="286"/>
    </location>
</feature>
<feature type="transmembrane region" description="Helical" evidence="8">
    <location>
        <begin position="271"/>
        <end position="291"/>
    </location>
</feature>
<dbReference type="Gene3D" id="1.20.1070.10">
    <property type="entry name" value="Rhodopsin 7-helix transmembrane proteins"/>
    <property type="match status" value="1"/>
</dbReference>
<dbReference type="PRINTS" id="PR00237">
    <property type="entry name" value="GPCRRHODOPSN"/>
</dbReference>
<accession>A0A2T7PAB2</accession>
<sequence length="330" mass="36106">MFVLSLEPYCRAHRFSRSTRRLHVIFGISQVDLALQSCSLTSPLFTPVAGEAGIIIVEGNGSRVERGSNCFETKVSHAVGPRVAWCRHHRRSLRQTRGFSLVRAQMNSHRLSRQLRSGIHLLRSSRSSCASALLDIQPNQSERVLESEMDVKSPLGDVSTRGVDSLGQTVGTDSASTLSLLLVTTVSSSSGWLDGGGLQDSVPYNGSVYNMPSDEFDADTNVTGPIFMTPTYMLVWVTIANVLVFVTGVIGNTLVILVVTCVHDMKTATNLCLMNLSIADLLVLLICQPSALLEFYAEEKIEKLAVLGADKLSFSCHCSPKKYDSSTYWR</sequence>
<comment type="subcellular location">
    <subcellularLocation>
        <location evidence="1">Membrane</location>
        <topology evidence="1">Multi-pass membrane protein</topology>
    </subcellularLocation>
</comment>
<evidence type="ECO:0000256" key="6">
    <source>
        <dbReference type="ARBA" id="ARBA00023170"/>
    </source>
</evidence>
<evidence type="ECO:0000256" key="7">
    <source>
        <dbReference type="ARBA" id="ARBA00023224"/>
    </source>
</evidence>
<gene>
    <name evidence="10" type="ORF">C0Q70_09610</name>
</gene>
<evidence type="ECO:0000256" key="2">
    <source>
        <dbReference type="ARBA" id="ARBA00022692"/>
    </source>
</evidence>
<dbReference type="AlphaFoldDB" id="A0A2T7PAB2"/>
<protein>
    <recommendedName>
        <fullName evidence="9">G-protein coupled receptors family 1 profile domain-containing protein</fullName>
    </recommendedName>
</protein>
<dbReference type="GO" id="GO:0004930">
    <property type="term" value="F:G protein-coupled receptor activity"/>
    <property type="evidence" value="ECO:0007669"/>
    <property type="project" value="UniProtKB-KW"/>
</dbReference>
<keyword evidence="2 8" id="KW-0812">Transmembrane</keyword>
<keyword evidence="3 8" id="KW-1133">Transmembrane helix</keyword>
<proteinExistence type="predicted"/>
<evidence type="ECO:0000256" key="3">
    <source>
        <dbReference type="ARBA" id="ARBA00022989"/>
    </source>
</evidence>
<keyword evidence="11" id="KW-1185">Reference proteome</keyword>
<evidence type="ECO:0000256" key="1">
    <source>
        <dbReference type="ARBA" id="ARBA00004141"/>
    </source>
</evidence>
<evidence type="ECO:0000256" key="8">
    <source>
        <dbReference type="SAM" id="Phobius"/>
    </source>
</evidence>
<dbReference type="PANTHER" id="PTHR24243">
    <property type="entry name" value="G-PROTEIN COUPLED RECEPTOR"/>
    <property type="match status" value="1"/>
</dbReference>
<keyword evidence="4" id="KW-0297">G-protein coupled receptor</keyword>
<organism evidence="10 11">
    <name type="scientific">Pomacea canaliculata</name>
    <name type="common">Golden apple snail</name>
    <dbReference type="NCBI Taxonomy" id="400727"/>
    <lineage>
        <taxon>Eukaryota</taxon>
        <taxon>Metazoa</taxon>
        <taxon>Spiralia</taxon>
        <taxon>Lophotrochozoa</taxon>
        <taxon>Mollusca</taxon>
        <taxon>Gastropoda</taxon>
        <taxon>Caenogastropoda</taxon>
        <taxon>Architaenioglossa</taxon>
        <taxon>Ampullarioidea</taxon>
        <taxon>Ampullariidae</taxon>
        <taxon>Pomacea</taxon>
    </lineage>
</organism>
<dbReference type="OrthoDB" id="10036964at2759"/>
<dbReference type="GO" id="GO:0005886">
    <property type="term" value="C:plasma membrane"/>
    <property type="evidence" value="ECO:0007669"/>
    <property type="project" value="TreeGrafter"/>
</dbReference>
<dbReference type="EMBL" id="PZQS01000005">
    <property type="protein sequence ID" value="PVD30346.1"/>
    <property type="molecule type" value="Genomic_DNA"/>
</dbReference>
<dbReference type="InterPro" id="IPR017452">
    <property type="entry name" value="GPCR_Rhodpsn_7TM"/>
</dbReference>
<evidence type="ECO:0000256" key="5">
    <source>
        <dbReference type="ARBA" id="ARBA00023136"/>
    </source>
</evidence>
<dbReference type="PANTHER" id="PTHR24243:SF233">
    <property type="entry name" value="THYROTROPIN-RELEASING HORMONE RECEPTOR"/>
    <property type="match status" value="1"/>
</dbReference>
<name>A0A2T7PAB2_POMCA</name>
<reference evidence="10 11" key="1">
    <citation type="submission" date="2018-04" db="EMBL/GenBank/DDBJ databases">
        <title>The genome of golden apple snail Pomacea canaliculata provides insight into stress tolerance and invasive adaptation.</title>
        <authorList>
            <person name="Liu C."/>
            <person name="Liu B."/>
            <person name="Ren Y."/>
            <person name="Zhang Y."/>
            <person name="Wang H."/>
            <person name="Li S."/>
            <person name="Jiang F."/>
            <person name="Yin L."/>
            <person name="Zhang G."/>
            <person name="Qian W."/>
            <person name="Fan W."/>
        </authorList>
    </citation>
    <scope>NUCLEOTIDE SEQUENCE [LARGE SCALE GENOMIC DNA]</scope>
    <source>
        <strain evidence="10">SZHN2017</strain>
        <tissue evidence="10">Muscle</tissue>
    </source>
</reference>
<dbReference type="Proteomes" id="UP000245119">
    <property type="component" value="Linkage Group LG5"/>
</dbReference>
<evidence type="ECO:0000313" key="11">
    <source>
        <dbReference type="Proteomes" id="UP000245119"/>
    </source>
</evidence>
<comment type="caution">
    <text evidence="10">The sequence shown here is derived from an EMBL/GenBank/DDBJ whole genome shotgun (WGS) entry which is preliminary data.</text>
</comment>
<keyword evidence="7" id="KW-0807">Transducer</keyword>
<dbReference type="STRING" id="400727.A0A2T7PAB2"/>
<dbReference type="InterPro" id="IPR000276">
    <property type="entry name" value="GPCR_Rhodpsn"/>
</dbReference>
<dbReference type="Pfam" id="PF00001">
    <property type="entry name" value="7tm_1"/>
    <property type="match status" value="1"/>
</dbReference>
<evidence type="ECO:0000313" key="10">
    <source>
        <dbReference type="EMBL" id="PVD30346.1"/>
    </source>
</evidence>
<evidence type="ECO:0000259" key="9">
    <source>
        <dbReference type="PROSITE" id="PS50262"/>
    </source>
</evidence>